<evidence type="ECO:0008006" key="4">
    <source>
        <dbReference type="Google" id="ProtNLM"/>
    </source>
</evidence>
<organism evidence="2 3">
    <name type="scientific">Dyadobacter luticola</name>
    <dbReference type="NCBI Taxonomy" id="1979387"/>
    <lineage>
        <taxon>Bacteria</taxon>
        <taxon>Pseudomonadati</taxon>
        <taxon>Bacteroidota</taxon>
        <taxon>Cytophagia</taxon>
        <taxon>Cytophagales</taxon>
        <taxon>Spirosomataceae</taxon>
        <taxon>Dyadobacter</taxon>
    </lineage>
</organism>
<dbReference type="OrthoDB" id="934618at2"/>
<dbReference type="EMBL" id="VCEJ01000004">
    <property type="protein sequence ID" value="TLV00382.1"/>
    <property type="molecule type" value="Genomic_DNA"/>
</dbReference>
<name>A0A5R9KVS8_9BACT</name>
<dbReference type="InterPro" id="IPR029058">
    <property type="entry name" value="AB_hydrolase_fold"/>
</dbReference>
<evidence type="ECO:0000313" key="2">
    <source>
        <dbReference type="EMBL" id="TLV00382.1"/>
    </source>
</evidence>
<keyword evidence="1" id="KW-0732">Signal</keyword>
<reference evidence="2 3" key="1">
    <citation type="submission" date="2019-05" db="EMBL/GenBank/DDBJ databases">
        <authorList>
            <person name="Qu J.-H."/>
        </authorList>
    </citation>
    <scope>NUCLEOTIDE SEQUENCE [LARGE SCALE GENOMIC DNA]</scope>
    <source>
        <strain evidence="2 3">T17</strain>
    </source>
</reference>
<dbReference type="Gene3D" id="3.40.50.1820">
    <property type="entry name" value="alpha/beta hydrolase"/>
    <property type="match status" value="1"/>
</dbReference>
<comment type="caution">
    <text evidence="2">The sequence shown here is derived from an EMBL/GenBank/DDBJ whole genome shotgun (WGS) entry which is preliminary data.</text>
</comment>
<evidence type="ECO:0000313" key="3">
    <source>
        <dbReference type="Proteomes" id="UP000306402"/>
    </source>
</evidence>
<sequence length="425" mass="45955">MKTQSLLFVKYILSSCLIASTSLVCFSQSRGVDWIHGLGGNSSSLQEVATFYQSNRPILLPSRNSYPTGDGISSMATMVQTYTGGANRIGIGHSMGGAAIRHVTLGNNIHWSGVVTMASPLRGAQIAASGYNGTNAAFINNGINRMMAGPGVGAGSAPPLYAGLGLKLDPVSGLLGEIFSQSIAGKVNDILMSSFGLTGQTATDLSPGSAYQNSKVGLSASVPKILIWGNESYPILWRTVGTYAKDNSADDDGVNKASQIANQYNLIANGEEAASWVNLPLHGFHQMRKNKWQEGKNWINTDSNTGWRQVIGATWVETVNGTYWENTCSEEYYYTYCDTQPDPAQCRSYCILTYPTAYNIYHDIPSDGVVTQESATNQGGAWQGFSQQAFGNINHGEFKRINRIQDTMNWVFDGGNNSSVFRIHN</sequence>
<feature type="signal peptide" evidence="1">
    <location>
        <begin position="1"/>
        <end position="19"/>
    </location>
</feature>
<feature type="chain" id="PRO_5024432856" description="Alpha/beta hydrolase" evidence="1">
    <location>
        <begin position="20"/>
        <end position="425"/>
    </location>
</feature>
<dbReference type="AlphaFoldDB" id="A0A5R9KVS8"/>
<keyword evidence="3" id="KW-1185">Reference proteome</keyword>
<dbReference type="RefSeq" id="WP_138365762.1">
    <property type="nucleotide sequence ID" value="NZ_VCEJ01000004.1"/>
</dbReference>
<gene>
    <name evidence="2" type="ORF">FEN17_12885</name>
</gene>
<protein>
    <recommendedName>
        <fullName evidence="4">Alpha/beta hydrolase</fullName>
    </recommendedName>
</protein>
<dbReference type="Proteomes" id="UP000306402">
    <property type="component" value="Unassembled WGS sequence"/>
</dbReference>
<dbReference type="SUPFAM" id="SSF53474">
    <property type="entry name" value="alpha/beta-Hydrolases"/>
    <property type="match status" value="1"/>
</dbReference>
<accession>A0A5R9KVS8</accession>
<proteinExistence type="predicted"/>
<evidence type="ECO:0000256" key="1">
    <source>
        <dbReference type="SAM" id="SignalP"/>
    </source>
</evidence>